<dbReference type="EnsemblMetazoa" id="Aqu2.1.03024_001">
    <property type="protein sequence ID" value="Aqu2.1.03024_001"/>
    <property type="gene ID" value="Aqu2.1.03024"/>
</dbReference>
<name>A0A1X7SLX2_AMPQE</name>
<reference evidence="1" key="1">
    <citation type="submission" date="2017-05" db="UniProtKB">
        <authorList>
            <consortium name="EnsemblMetazoa"/>
        </authorList>
    </citation>
    <scope>IDENTIFICATION</scope>
</reference>
<proteinExistence type="predicted"/>
<organism evidence="1">
    <name type="scientific">Amphimedon queenslandica</name>
    <name type="common">Sponge</name>
    <dbReference type="NCBI Taxonomy" id="400682"/>
    <lineage>
        <taxon>Eukaryota</taxon>
        <taxon>Metazoa</taxon>
        <taxon>Porifera</taxon>
        <taxon>Demospongiae</taxon>
        <taxon>Heteroscleromorpha</taxon>
        <taxon>Haplosclerida</taxon>
        <taxon>Niphatidae</taxon>
        <taxon>Amphimedon</taxon>
    </lineage>
</organism>
<sequence length="97" mass="11533">MIQRLESQLQETKSLYYKKDEEKQFVEFTKVPGEYKVKVIKLQDQDFDEKIYSEDQVIIKKEKIDFTLHEQDQFSIKGTNSVGVQFNYMIPSMGKIT</sequence>
<dbReference type="InParanoid" id="A0A1X7SLX2"/>
<dbReference type="AlphaFoldDB" id="A0A1X7SLX2"/>
<evidence type="ECO:0000313" key="1">
    <source>
        <dbReference type="EnsemblMetazoa" id="Aqu2.1.03024_001"/>
    </source>
</evidence>
<protein>
    <submittedName>
        <fullName evidence="1">Uncharacterized protein</fullName>
    </submittedName>
</protein>
<accession>A0A1X7SLX2</accession>